<dbReference type="SMART" id="SM00060">
    <property type="entry name" value="FN3"/>
    <property type="match status" value="16"/>
</dbReference>
<dbReference type="Pfam" id="PF00041">
    <property type="entry name" value="fn3"/>
    <property type="match status" value="15"/>
</dbReference>
<dbReference type="PROSITE" id="PS50853">
    <property type="entry name" value="FN3"/>
    <property type="match status" value="15"/>
</dbReference>
<dbReference type="SUPFAM" id="SSF49265">
    <property type="entry name" value="Fibronectin type III"/>
    <property type="match status" value="11"/>
</dbReference>
<keyword evidence="6" id="KW-0176">Collagen</keyword>
<evidence type="ECO:0000256" key="3">
    <source>
        <dbReference type="ARBA" id="ARBA00022530"/>
    </source>
</evidence>
<keyword evidence="5" id="KW-0130">Cell adhesion</keyword>
<feature type="compositionally biased region" description="Low complexity" evidence="14">
    <location>
        <begin position="1934"/>
        <end position="1946"/>
    </location>
</feature>
<keyword evidence="8" id="KW-0325">Glycoprotein</keyword>
<dbReference type="Gene3D" id="2.60.120.200">
    <property type="match status" value="1"/>
</dbReference>
<dbReference type="InterPro" id="IPR003961">
    <property type="entry name" value="FN3_dom"/>
</dbReference>
<reference evidence="18" key="1">
    <citation type="submission" date="2025-08" db="UniProtKB">
        <authorList>
            <consortium name="RefSeq"/>
        </authorList>
    </citation>
    <scope>IDENTIFICATION</scope>
    <source>
        <tissue evidence="18">Sperm</tissue>
    </source>
</reference>
<feature type="domain" description="Fibronectin type-III" evidence="16">
    <location>
        <begin position="798"/>
        <end position="895"/>
    </location>
</feature>
<feature type="region of interest" description="Disordered" evidence="14">
    <location>
        <begin position="2674"/>
        <end position="2824"/>
    </location>
</feature>
<dbReference type="SMART" id="SM00210">
    <property type="entry name" value="TSPN"/>
    <property type="match status" value="1"/>
</dbReference>
<protein>
    <recommendedName>
        <fullName evidence="13">Collagen alpha-1(XII) chain</fullName>
    </recommendedName>
</protein>
<feature type="domain" description="Fibronectin type-III" evidence="16">
    <location>
        <begin position="388"/>
        <end position="495"/>
    </location>
</feature>
<feature type="region of interest" description="Disordered" evidence="14">
    <location>
        <begin position="3012"/>
        <end position="3037"/>
    </location>
</feature>
<feature type="domain" description="Fibronectin type-III" evidence="16">
    <location>
        <begin position="1077"/>
        <end position="1175"/>
    </location>
</feature>
<evidence type="ECO:0000256" key="4">
    <source>
        <dbReference type="ARBA" id="ARBA00022737"/>
    </source>
</evidence>
<name>A0AAJ7TFD5_PETMA</name>
<evidence type="ECO:0000256" key="14">
    <source>
        <dbReference type="SAM" id="MobiDB-lite"/>
    </source>
</evidence>
<feature type="region of interest" description="Disordered" evidence="14">
    <location>
        <begin position="970"/>
        <end position="994"/>
    </location>
</feature>
<dbReference type="InterPro" id="IPR050525">
    <property type="entry name" value="ECM_Assembly_Org"/>
</dbReference>
<feature type="domain" description="VWFA" evidence="15">
    <location>
        <begin position="2244"/>
        <end position="2417"/>
    </location>
</feature>
<dbReference type="KEGG" id="pmrn:116945283"/>
<feature type="compositionally biased region" description="Polar residues" evidence="14">
    <location>
        <begin position="1921"/>
        <end position="1933"/>
    </location>
</feature>
<dbReference type="PANTHER" id="PTHR24020:SF84">
    <property type="entry name" value="VWFA DOMAIN-CONTAINING PROTEIN"/>
    <property type="match status" value="1"/>
</dbReference>
<sequence length="3037" mass="324171">MGALQRRRERSPEAQQSPGQWRHDPREGARRLCSGDNRTTTTSTTTYTMSVASISALALILLATQPAPPVSAQVRPPVNLRFKVLSGSSVRVLWRSPRGSLLGYRLHVLPTNGEAVREISLPRDATYAVIEDLVPRTKYVVTMVAYDASGESPPVTGEITLEMMRPGGARGGTETGASPEEMSVSQGCAPSTEAEFVLLLEATRGLDEADSRLVLSFASALAGAFPLGAATRVALVLYGAAARTRVALGAETRHARLANLILGQPLQQEGPPNAGEALRHSLDTLLGPTSPARPTAARLLVLLARSASHDDDVAGAAAALHEAGVDAFAVGLPGAVASQLRLVASQPEHLLIVAGTAELPHALPRLVALLCASAEAQMALLRQGDVEPPIQVHVSEVTSRSLRIRWALPAGPVSGFRAVCVAAGGPGSNGVPAGGLPPVAGGGIQEQTLGARDTTAVFRGLRSDTEYRVSVYSLQGRALSAPETRTTRTKSTKVTVECTSYVEVRADVVFLVDGSYSIGLDNFAKVRSFLDVLAKTFDVSPTKVRLGLVQYSREPVLEFALDKHTTREAILEALKNFPYRGGSTNTGRAMTYVRQRVFVQAAGARPDVPQVMILITDGKSSDEFREPAKQLRDSNVEIFAVGVKDAVQAELEAIATPPGDTHVFTVEDFDAFERIAAELSQSICLRIEQEIEERRRRSLLPPQNLSTSDVTPRGFVVSWHAARDDARSFRVEYSALTSDPAATPAAPGSVTIAGNDSSARLVGLAPDTTYRVRVFALYAEGESQPLTGEETTLEVLGAARDLAVSDETQSSLRVSWAPAPGRVQRYRLRYHAAGSSTGPGPGETVVPAAQTSALLSGLTADTRYELSVVAIYASGDGPELQGPGKTLEVTGTPRELLLSDVKTRSMLATWTAAPGRVLHYRVLAQPPGGSAGEPAPKELKVSGDTTRALLSELLPDTAYSVAVTPVYRSGSGEAARAQETTKEELGPPHGLRTNASETGVAVRWQAAPGRVTSYRVSYRSLLSEADAGERLLDGGARSTQLTGLQPDTTYELSVSGVYASGEGPSVTGKDTTLVPDGGRVRVSERNTTAFRATWAPAPGPPQSYRLTYRPVEPPGDGGGDAPRGRSVVMRVPGNATSVPLRRLKPGTRYKLAATPVYGGWEGRARHGEGATVDPTKLRPPRNLTTSDATSSSFRVSWRPAPGEVTAYRVAFHPAGERVSLRELLVSPEDSSAVLQELRSGTPYKVSVFAMYEDGPSEPLLGSEVTTPDLPPANIELYECASSAVADIVILVDGSWSIGRLNFRLVRQFIEQLVNSFDIGDKIRVGLAQYSGDPRTEWNLNSFSTKDTTLEAVRNLPYKGGNTLTGLALTYIRENSFTPDAGAREGVNKIGILITDGKSQDEVFGPADSLRANGVELFAIGVKNADENELKQIATDPDDTHVYNVADFSAMATIVGSLSKTVCRSVDFPGGADPPPGAPLDLVTSEVTTRSFRVTWTPSPDPVDQYRVVYYPLGSGGSPLEDEVEGTLSTVVLRKLQPSTRYEVSVFAVNSVGASEPLRGHDTTLPLEGPRNARTYDVTTNSMRVRWDVVADATGYRLVFAPVDAGSDPNQERELTVGATAKNTLLDRLTPKTTYRIALYALYGEEESQAIPLQDTTLPLAGPRNARTHDVTTHSMRVRWDAAGDASGYRLVFSPVDAGSDTSQEREVTVGASIKDTLLDRLTPNTEYRIALYALYADQGSEPIPLQDTTLPLRGVRNLNFADVTHSSFRVSWEPAEGSVLKYRVRYSHDNGAEPGEVEVEGSVTSSELTGLNSQTRYRVTVTAVYADGESPPLAGSETTLKVPPPRLLRFSEVTETTFRVTWVHGGKDVQLYRLAWRPVAGGATEEVILNGDENSKVLQNLQRGTLYEVSVTAIYPDESESSPLTGREQTLDVTTTTPTTTTTAAPRGAPRGLVTSDETSSSFLVRWEHAVGAVLQYRIVYEPVGGTRSPEAVLVGGRRNNVILQNLLPDTPYRVTVTSLYQAGEGGNLDGTARTLPLVAPRNLRISEEWYTRFRVSWEPVRGPLLGYRVTYSPAAGGPAQDVFVGDVTSTMLQGLSPGTEYGVKVQALYPGGTSEPLQGPGRTLPLMVSELRAFRVEVNSLCMRWKPVRDAASYRLSWEPLAGGPKREAVFPGSQIEHCIPELQADSPYRVSITALVGQAEGPATSATERTMPVPTTTPTTTTTTPPPTIPPARDVCKGAKADIVFLVDGSWSIGDDNFHKVIRFLYSTAGALDKIGPDGAQVAIAQFSDDACTEFLLSMHRDKESLLHTIENMRYKGGNTKTGRALTHVRDHLFVETGGMRRNVPKVLVVLTDGRSQDETPLIAREIQLSGVSIFGIGIADADYTELVSIASQPTERHLFFVDDFNAFQKIEDELIAFICETASATCPLAFLNGHTVSGFNMMESFGLLDKTYSMLSGVAMVPGTFNSFGSFKIQPEAQLRQLTSDVHPDGLRPDFTISFLFRVLPETGPEPFALWQVLSTSGSQQVAIILDVGKKVLAYVYHDEQGQRQVVTFDGPEVQRIFYGSFHKVHVVVTRESVKVHLDCALVAERSSSPPGNVTTEGHAEIGRLLQSRGPRARTAAFQLQMFEIVCSMGWTSRDKCCELPATRDEAKCPALPHACKCSLDSVGPPGPPGPAGGPGIRGARGTQGDLGSKGADGFRGELGPIGQQGAPGPQGPPGMSIQGDPGRQGEKGEKGEPGPPGPQGPQGLQGPTGRDGPAGQRGLPGKTGEQGPRGPPGPMGQPGSPGPQGDVGAPGTRGNRGLQGLLGSRGEKGDKGDPMSQNMIRSVARQVCEQLISSQMHRYTNLIQQAPNNNYPAREVRGPPGPPGNSGSQGPPGEPGSQGRPGFPGEPGMGGSPGERGLPGDKGERGSPGISQQGPPGPPGLPGPPGDSRTGSPGSRGLHGATGPAGSPGSPGPAGAPGPQGYCDSSQCNLVYNIDGPYGIPDPYMLRRAAAEARGRERVRLEGRVRREEERVQSEEQSVRGEDESVRRK</sequence>
<dbReference type="SUPFAM" id="SSF53300">
    <property type="entry name" value="vWA-like"/>
    <property type="match status" value="4"/>
</dbReference>
<feature type="domain" description="Fibronectin type-III" evidence="16">
    <location>
        <begin position="1179"/>
        <end position="1269"/>
    </location>
</feature>
<feature type="region of interest" description="Disordered" evidence="14">
    <location>
        <begin position="1"/>
        <end position="42"/>
    </location>
</feature>
<evidence type="ECO:0000256" key="1">
    <source>
        <dbReference type="ARBA" id="ARBA00004498"/>
    </source>
</evidence>
<evidence type="ECO:0000256" key="9">
    <source>
        <dbReference type="ARBA" id="ARBA00023278"/>
    </source>
</evidence>
<evidence type="ECO:0000256" key="6">
    <source>
        <dbReference type="ARBA" id="ARBA00023119"/>
    </source>
</evidence>
<keyword evidence="9" id="KW-0379">Hydroxylation</keyword>
<evidence type="ECO:0000259" key="15">
    <source>
        <dbReference type="PROSITE" id="PS50234"/>
    </source>
</evidence>
<dbReference type="GO" id="GO:0007155">
    <property type="term" value="P:cell adhesion"/>
    <property type="evidence" value="ECO:0007669"/>
    <property type="project" value="UniProtKB-KW"/>
</dbReference>
<dbReference type="FunFam" id="3.40.50.410:FF:000001">
    <property type="entry name" value="Collagen, type XII, alpha 1"/>
    <property type="match status" value="3"/>
</dbReference>
<feature type="domain" description="VWFA" evidence="15">
    <location>
        <begin position="507"/>
        <end position="679"/>
    </location>
</feature>
<feature type="domain" description="Fibronectin type-III" evidence="16">
    <location>
        <begin position="701"/>
        <end position="796"/>
    </location>
</feature>
<dbReference type="FunFam" id="2.60.40.10:FF:000480">
    <property type="entry name" value="Collagen, type XII, alpha 1"/>
    <property type="match status" value="2"/>
</dbReference>
<feature type="compositionally biased region" description="Basic and acidic residues" evidence="14">
    <location>
        <begin position="2731"/>
        <end position="2740"/>
    </location>
</feature>
<feature type="compositionally biased region" description="Low complexity" evidence="14">
    <location>
        <begin position="2873"/>
        <end position="2891"/>
    </location>
</feature>
<feature type="domain" description="Fibronectin type-III" evidence="16">
    <location>
        <begin position="1477"/>
        <end position="1567"/>
    </location>
</feature>
<feature type="domain" description="VWFA" evidence="15">
    <location>
        <begin position="1286"/>
        <end position="1457"/>
    </location>
</feature>
<dbReference type="SUPFAM" id="SSF49899">
    <property type="entry name" value="Concanavalin A-like lectins/glucanases"/>
    <property type="match status" value="1"/>
</dbReference>
<gene>
    <name evidence="18" type="primary">LOC116945283</name>
</gene>
<feature type="domain" description="Fibronectin type-III" evidence="16">
    <location>
        <begin position="1846"/>
        <end position="1939"/>
    </location>
</feature>
<dbReference type="InterPro" id="IPR008160">
    <property type="entry name" value="Collagen"/>
</dbReference>
<keyword evidence="3" id="KW-0272">Extracellular matrix</keyword>
<evidence type="ECO:0000256" key="13">
    <source>
        <dbReference type="ARBA" id="ARBA00067989"/>
    </source>
</evidence>
<dbReference type="PANTHER" id="PTHR24020">
    <property type="entry name" value="COLLAGEN ALPHA"/>
    <property type="match status" value="1"/>
</dbReference>
<feature type="compositionally biased region" description="Low complexity" evidence="14">
    <location>
        <begin position="2212"/>
        <end position="2225"/>
    </location>
</feature>
<feature type="domain" description="Fibronectin type-III" evidence="16">
    <location>
        <begin position="2128"/>
        <end position="2216"/>
    </location>
</feature>
<feature type="domain" description="Fibronectin type-III" evidence="16">
    <location>
        <begin position="1661"/>
        <end position="1753"/>
    </location>
</feature>
<evidence type="ECO:0000256" key="8">
    <source>
        <dbReference type="ARBA" id="ARBA00023180"/>
    </source>
</evidence>
<dbReference type="InterPro" id="IPR013783">
    <property type="entry name" value="Ig-like_fold"/>
</dbReference>
<feature type="region of interest" description="Disordered" evidence="14">
    <location>
        <begin position="2201"/>
        <end position="2234"/>
    </location>
</feature>
<dbReference type="InterPro" id="IPR013320">
    <property type="entry name" value="ConA-like_dom_sf"/>
</dbReference>
<dbReference type="PROSITE" id="PS50234">
    <property type="entry name" value="VWFA"/>
    <property type="match status" value="4"/>
</dbReference>
<feature type="region of interest" description="Disordered" evidence="14">
    <location>
        <begin position="1918"/>
        <end position="1955"/>
    </location>
</feature>
<feature type="region of interest" description="Disordered" evidence="14">
    <location>
        <begin position="2857"/>
        <end position="2975"/>
    </location>
</feature>
<accession>A0AAJ7TFD5</accession>
<feature type="domain" description="Fibronectin type-III" evidence="16">
    <location>
        <begin position="76"/>
        <end position="167"/>
    </location>
</feature>
<dbReference type="InterPro" id="IPR002035">
    <property type="entry name" value="VWF_A"/>
</dbReference>
<dbReference type="Gene3D" id="2.60.40.10">
    <property type="entry name" value="Immunoglobulins"/>
    <property type="match status" value="16"/>
</dbReference>
<evidence type="ECO:0000256" key="12">
    <source>
        <dbReference type="ARBA" id="ARBA00064391"/>
    </source>
</evidence>
<keyword evidence="17" id="KW-1185">Reference proteome</keyword>
<comment type="similarity">
    <text evidence="10">Belongs to the fibril-associated collagens with interrupted helices (FACIT) family.</text>
</comment>
<dbReference type="FunFam" id="2.60.40.10:FF:000121">
    <property type="entry name" value="Collagen type XII alpha 1 chain"/>
    <property type="match status" value="1"/>
</dbReference>
<evidence type="ECO:0000259" key="16">
    <source>
        <dbReference type="PROSITE" id="PS50853"/>
    </source>
</evidence>
<keyword evidence="4" id="KW-0677">Repeat</keyword>
<feature type="domain" description="Fibronectin type-III" evidence="16">
    <location>
        <begin position="984"/>
        <end position="1076"/>
    </location>
</feature>
<dbReference type="Proteomes" id="UP001318040">
    <property type="component" value="Chromosome 23"/>
</dbReference>
<keyword evidence="2" id="KW-0964">Secreted</keyword>
<evidence type="ECO:0000313" key="18">
    <source>
        <dbReference type="RefSeq" id="XP_032815567.1"/>
    </source>
</evidence>
<organism evidence="17 18">
    <name type="scientific">Petromyzon marinus</name>
    <name type="common">Sea lamprey</name>
    <dbReference type="NCBI Taxonomy" id="7757"/>
    <lineage>
        <taxon>Eukaryota</taxon>
        <taxon>Metazoa</taxon>
        <taxon>Chordata</taxon>
        <taxon>Craniata</taxon>
        <taxon>Vertebrata</taxon>
        <taxon>Cyclostomata</taxon>
        <taxon>Hyperoartia</taxon>
        <taxon>Petromyzontiformes</taxon>
        <taxon>Petromyzontidae</taxon>
        <taxon>Petromyzon</taxon>
    </lineage>
</organism>
<feature type="compositionally biased region" description="Polar residues" evidence="14">
    <location>
        <begin position="1182"/>
        <end position="1194"/>
    </location>
</feature>
<dbReference type="PRINTS" id="PR00453">
    <property type="entry name" value="VWFADOMAIN"/>
</dbReference>
<feature type="domain" description="VWFA" evidence="15">
    <location>
        <begin position="195"/>
        <end position="366"/>
    </location>
</feature>
<feature type="compositionally biased region" description="Pro residues" evidence="14">
    <location>
        <begin position="2923"/>
        <end position="2933"/>
    </location>
</feature>
<feature type="domain" description="Fibronectin type-III" evidence="16">
    <location>
        <begin position="1754"/>
        <end position="1845"/>
    </location>
</feature>
<evidence type="ECO:0000256" key="7">
    <source>
        <dbReference type="ARBA" id="ARBA00023157"/>
    </source>
</evidence>
<evidence type="ECO:0000256" key="5">
    <source>
        <dbReference type="ARBA" id="ARBA00022889"/>
    </source>
</evidence>
<dbReference type="RefSeq" id="XP_032815567.1">
    <property type="nucleotide sequence ID" value="XM_032959676.1"/>
</dbReference>
<feature type="domain" description="Fibronectin type-III" evidence="16">
    <location>
        <begin position="1949"/>
        <end position="2039"/>
    </location>
</feature>
<dbReference type="Pfam" id="PF00092">
    <property type="entry name" value="VWA"/>
    <property type="match status" value="4"/>
</dbReference>
<dbReference type="FunFam" id="2.60.40.10:FF:000234">
    <property type="entry name" value="Collagen, type XII, alpha 1"/>
    <property type="match status" value="4"/>
</dbReference>
<feature type="region of interest" description="Disordered" evidence="14">
    <location>
        <begin position="1162"/>
        <end position="1194"/>
    </location>
</feature>
<feature type="compositionally biased region" description="Basic and acidic residues" evidence="14">
    <location>
        <begin position="21"/>
        <end position="30"/>
    </location>
</feature>
<evidence type="ECO:0000256" key="11">
    <source>
        <dbReference type="ARBA" id="ARBA00053577"/>
    </source>
</evidence>
<dbReference type="InterPro" id="IPR036116">
    <property type="entry name" value="FN3_sf"/>
</dbReference>
<evidence type="ECO:0000313" key="17">
    <source>
        <dbReference type="Proteomes" id="UP001318040"/>
    </source>
</evidence>
<dbReference type="InterPro" id="IPR048287">
    <property type="entry name" value="TSPN-like_N"/>
</dbReference>
<feature type="compositionally biased region" description="Gly residues" evidence="14">
    <location>
        <begin position="2893"/>
        <end position="2902"/>
    </location>
</feature>
<comment type="subcellular location">
    <subcellularLocation>
        <location evidence="1">Secreted</location>
        <location evidence="1">Extracellular space</location>
        <location evidence="1">Extracellular matrix</location>
    </subcellularLocation>
</comment>
<dbReference type="Gene3D" id="3.40.50.410">
    <property type="entry name" value="von Willebrand factor, type A domain"/>
    <property type="match status" value="4"/>
</dbReference>
<feature type="domain" description="Fibronectin type-III" evidence="16">
    <location>
        <begin position="2040"/>
        <end position="2127"/>
    </location>
</feature>
<dbReference type="SMART" id="SM00327">
    <property type="entry name" value="VWA"/>
    <property type="match status" value="4"/>
</dbReference>
<dbReference type="FunFam" id="2.60.40.10:FF:000018">
    <property type="entry name" value="collagen alpha-1(XII) chain isoform X1"/>
    <property type="match status" value="1"/>
</dbReference>
<evidence type="ECO:0000256" key="2">
    <source>
        <dbReference type="ARBA" id="ARBA00022525"/>
    </source>
</evidence>
<comment type="subunit">
    <text evidence="12">Trimer of identical chains each containing 190 kDa of non-triple-helical sequences.</text>
</comment>
<evidence type="ECO:0000256" key="10">
    <source>
        <dbReference type="ARBA" id="ARBA00049648"/>
    </source>
</evidence>
<proteinExistence type="inferred from homology"/>
<dbReference type="Pfam" id="PF01391">
    <property type="entry name" value="Collagen"/>
    <property type="match status" value="3"/>
</dbReference>
<dbReference type="GO" id="GO:0005581">
    <property type="term" value="C:collagen trimer"/>
    <property type="evidence" value="ECO:0007669"/>
    <property type="project" value="UniProtKB-KW"/>
</dbReference>
<keyword evidence="7" id="KW-1015">Disulfide bond</keyword>
<dbReference type="CDD" id="cd01482">
    <property type="entry name" value="vWA_collagen_alphaI-XII-like"/>
    <property type="match status" value="3"/>
</dbReference>
<feature type="domain" description="Fibronectin type-III" evidence="16">
    <location>
        <begin position="1568"/>
        <end position="1660"/>
    </location>
</feature>
<dbReference type="CDD" id="cd00063">
    <property type="entry name" value="FN3"/>
    <property type="match status" value="15"/>
</dbReference>
<dbReference type="InterPro" id="IPR036465">
    <property type="entry name" value="vWFA_dom_sf"/>
</dbReference>
<comment type="function">
    <text evidence="11">Type XII collagen interacts with type I collagen-containing fibrils, the COL1 domain could be associated with the surface of the fibrils, and the COL2 and NC3 domains may be localized in the perifibrillar matrix.</text>
</comment>